<dbReference type="InterPro" id="IPR004358">
    <property type="entry name" value="Sig_transdc_His_kin-like_C"/>
</dbReference>
<dbReference type="Pfam" id="PF02518">
    <property type="entry name" value="HATPase_c"/>
    <property type="match status" value="1"/>
</dbReference>
<evidence type="ECO:0000256" key="6">
    <source>
        <dbReference type="ARBA" id="ARBA00022692"/>
    </source>
</evidence>
<dbReference type="GO" id="GO:0000155">
    <property type="term" value="F:phosphorelay sensor kinase activity"/>
    <property type="evidence" value="ECO:0007669"/>
    <property type="project" value="InterPro"/>
</dbReference>
<dbReference type="InterPro" id="IPR036890">
    <property type="entry name" value="HATPase_C_sf"/>
</dbReference>
<dbReference type="Gene3D" id="6.10.340.10">
    <property type="match status" value="1"/>
</dbReference>
<evidence type="ECO:0000256" key="2">
    <source>
        <dbReference type="ARBA" id="ARBA00004370"/>
    </source>
</evidence>
<keyword evidence="15" id="KW-1185">Reference proteome</keyword>
<dbReference type="CDD" id="cd00075">
    <property type="entry name" value="HATPase"/>
    <property type="match status" value="1"/>
</dbReference>
<dbReference type="RefSeq" id="WP_056944275.1">
    <property type="nucleotide sequence ID" value="NZ_AZDT01000030.1"/>
</dbReference>
<dbReference type="PANTHER" id="PTHR45436:SF5">
    <property type="entry name" value="SENSOR HISTIDINE KINASE TRCS"/>
    <property type="match status" value="1"/>
</dbReference>
<name>A0A0R1JX17_9LACO</name>
<keyword evidence="6 11" id="KW-0812">Transmembrane</keyword>
<dbReference type="STRING" id="1423773.FD30_GL001827"/>
<evidence type="ECO:0000256" key="7">
    <source>
        <dbReference type="ARBA" id="ARBA00022777"/>
    </source>
</evidence>
<gene>
    <name evidence="14" type="ORF">FD30_GL001827</name>
</gene>
<evidence type="ECO:0000256" key="4">
    <source>
        <dbReference type="ARBA" id="ARBA00022553"/>
    </source>
</evidence>
<evidence type="ECO:0000256" key="10">
    <source>
        <dbReference type="ARBA" id="ARBA00023136"/>
    </source>
</evidence>
<dbReference type="PRINTS" id="PR00344">
    <property type="entry name" value="BCTRLSENSOR"/>
</dbReference>
<dbReference type="CDD" id="cd00082">
    <property type="entry name" value="HisKA"/>
    <property type="match status" value="1"/>
</dbReference>
<evidence type="ECO:0000256" key="5">
    <source>
        <dbReference type="ARBA" id="ARBA00022679"/>
    </source>
</evidence>
<comment type="caution">
    <text evidence="14">The sequence shown here is derived from an EMBL/GenBank/DDBJ whole genome shotgun (WGS) entry which is preliminary data.</text>
</comment>
<dbReference type="FunFam" id="1.10.287.130:FF:000001">
    <property type="entry name" value="Two-component sensor histidine kinase"/>
    <property type="match status" value="1"/>
</dbReference>
<dbReference type="AlphaFoldDB" id="A0A0R1JX17"/>
<comment type="catalytic activity">
    <reaction evidence="1">
        <text>ATP + protein L-histidine = ADP + protein N-phospho-L-histidine.</text>
        <dbReference type="EC" id="2.7.13.3"/>
    </reaction>
</comment>
<protein>
    <recommendedName>
        <fullName evidence="3">histidine kinase</fullName>
        <ecNumber evidence="3">2.7.13.3</ecNumber>
    </recommendedName>
</protein>
<evidence type="ECO:0000256" key="11">
    <source>
        <dbReference type="SAM" id="Phobius"/>
    </source>
</evidence>
<dbReference type="PATRIC" id="fig|1423773.3.peg.1874"/>
<dbReference type="SMART" id="SM00387">
    <property type="entry name" value="HATPase_c"/>
    <property type="match status" value="1"/>
</dbReference>
<dbReference type="SUPFAM" id="SSF47384">
    <property type="entry name" value="Homodimeric domain of signal transducing histidine kinase"/>
    <property type="match status" value="1"/>
</dbReference>
<dbReference type="EMBL" id="AZDT01000030">
    <property type="protein sequence ID" value="KRK75790.1"/>
    <property type="molecule type" value="Genomic_DNA"/>
</dbReference>
<dbReference type="Gene3D" id="3.30.565.10">
    <property type="entry name" value="Histidine kinase-like ATPase, C-terminal domain"/>
    <property type="match status" value="1"/>
</dbReference>
<keyword evidence="4" id="KW-0597">Phosphoprotein</keyword>
<keyword evidence="9" id="KW-0902">Two-component regulatory system</keyword>
<organism evidence="14 15">
    <name type="scientific">Levilactobacillus namurensis DSM 19117</name>
    <dbReference type="NCBI Taxonomy" id="1423773"/>
    <lineage>
        <taxon>Bacteria</taxon>
        <taxon>Bacillati</taxon>
        <taxon>Bacillota</taxon>
        <taxon>Bacilli</taxon>
        <taxon>Lactobacillales</taxon>
        <taxon>Lactobacillaceae</taxon>
        <taxon>Levilactobacillus</taxon>
    </lineage>
</organism>
<dbReference type="FunFam" id="3.30.565.10:FF:000006">
    <property type="entry name" value="Sensor histidine kinase WalK"/>
    <property type="match status" value="1"/>
</dbReference>
<dbReference type="OrthoDB" id="9786919at2"/>
<keyword evidence="10 11" id="KW-0472">Membrane</keyword>
<sequence>MKTSTTPRSYADIIRRSFTSLLLMIGLIIILTVSITLTIDQLVRAQDQAARLSATLQTTQVSNFQDWLTVNRGSGLNSHNTFILIKNSDGTTTSFLPGARKIDADNAWSVPLTHLIYMKGQGLFFSETLKVGGQTYLLYIGMHVLLGNLHVLIAMLIIAIGLSLLLGLFFVRRLANRISRPTIELAQAAQAAAATPSVTQPKLPQPLEPVEINQLAQDFNQLLAAQNNRLQRERQFISDASHELRTPIATIRGNLKLIERRGEQHPEVIPESLGFIDQESLRMQHLIENLLHLSRADRAAVALQPLDLATLARNVVAHYQPLVQQPLSLEAPTTPIMVNGDTDMLHQILTALLDNAHKYSPATSPISVRVAQDDQAVTLSVADQGSGIPAEDRTHIFERFYRVDASRSQKVEGSGLGLAIVSQLVQLNQGQITVQDNQPQGSIFTVRLTPAPDPKKISENP</sequence>
<feature type="domain" description="HAMP" evidence="13">
    <location>
        <begin position="176"/>
        <end position="231"/>
    </location>
</feature>
<feature type="transmembrane region" description="Helical" evidence="11">
    <location>
        <begin position="21"/>
        <end position="39"/>
    </location>
</feature>
<dbReference type="PROSITE" id="PS50109">
    <property type="entry name" value="HIS_KIN"/>
    <property type="match status" value="1"/>
</dbReference>
<evidence type="ECO:0000256" key="9">
    <source>
        <dbReference type="ARBA" id="ARBA00023012"/>
    </source>
</evidence>
<dbReference type="Proteomes" id="UP000051162">
    <property type="component" value="Unassembled WGS sequence"/>
</dbReference>
<dbReference type="InterPro" id="IPR050428">
    <property type="entry name" value="TCS_sensor_his_kinase"/>
</dbReference>
<keyword evidence="8 11" id="KW-1133">Transmembrane helix</keyword>
<feature type="domain" description="Histidine kinase" evidence="12">
    <location>
        <begin position="239"/>
        <end position="452"/>
    </location>
</feature>
<dbReference type="PANTHER" id="PTHR45436">
    <property type="entry name" value="SENSOR HISTIDINE KINASE YKOH"/>
    <property type="match status" value="1"/>
</dbReference>
<keyword evidence="7 14" id="KW-0418">Kinase</keyword>
<dbReference type="InterPro" id="IPR003661">
    <property type="entry name" value="HisK_dim/P_dom"/>
</dbReference>
<dbReference type="Pfam" id="PF00512">
    <property type="entry name" value="HisKA"/>
    <property type="match status" value="1"/>
</dbReference>
<feature type="transmembrane region" description="Helical" evidence="11">
    <location>
        <begin position="149"/>
        <end position="171"/>
    </location>
</feature>
<evidence type="ECO:0000256" key="3">
    <source>
        <dbReference type="ARBA" id="ARBA00012438"/>
    </source>
</evidence>
<dbReference type="Gene3D" id="1.10.287.130">
    <property type="match status" value="1"/>
</dbReference>
<dbReference type="InterPro" id="IPR005467">
    <property type="entry name" value="His_kinase_dom"/>
</dbReference>
<evidence type="ECO:0000313" key="14">
    <source>
        <dbReference type="EMBL" id="KRK75790.1"/>
    </source>
</evidence>
<dbReference type="SMART" id="SM00388">
    <property type="entry name" value="HisKA"/>
    <property type="match status" value="1"/>
</dbReference>
<dbReference type="EC" id="2.7.13.3" evidence="3"/>
<evidence type="ECO:0000259" key="13">
    <source>
        <dbReference type="PROSITE" id="PS50885"/>
    </source>
</evidence>
<dbReference type="GO" id="GO:0005886">
    <property type="term" value="C:plasma membrane"/>
    <property type="evidence" value="ECO:0007669"/>
    <property type="project" value="TreeGrafter"/>
</dbReference>
<evidence type="ECO:0000256" key="1">
    <source>
        <dbReference type="ARBA" id="ARBA00000085"/>
    </source>
</evidence>
<keyword evidence="5" id="KW-0808">Transferase</keyword>
<accession>A0A0R1JX17</accession>
<comment type="subcellular location">
    <subcellularLocation>
        <location evidence="2">Membrane</location>
    </subcellularLocation>
</comment>
<evidence type="ECO:0000313" key="15">
    <source>
        <dbReference type="Proteomes" id="UP000051162"/>
    </source>
</evidence>
<proteinExistence type="predicted"/>
<evidence type="ECO:0000259" key="12">
    <source>
        <dbReference type="PROSITE" id="PS50109"/>
    </source>
</evidence>
<dbReference type="PROSITE" id="PS50885">
    <property type="entry name" value="HAMP"/>
    <property type="match status" value="1"/>
</dbReference>
<dbReference type="InterPro" id="IPR003660">
    <property type="entry name" value="HAMP_dom"/>
</dbReference>
<dbReference type="GeneID" id="84783354"/>
<dbReference type="InterPro" id="IPR036097">
    <property type="entry name" value="HisK_dim/P_sf"/>
</dbReference>
<reference evidence="14 15" key="1">
    <citation type="journal article" date="2015" name="Genome Announc.">
        <title>Expanding the biotechnology potential of lactobacilli through comparative genomics of 213 strains and associated genera.</title>
        <authorList>
            <person name="Sun Z."/>
            <person name="Harris H.M."/>
            <person name="McCann A."/>
            <person name="Guo C."/>
            <person name="Argimon S."/>
            <person name="Zhang W."/>
            <person name="Yang X."/>
            <person name="Jeffery I.B."/>
            <person name="Cooney J.C."/>
            <person name="Kagawa T.F."/>
            <person name="Liu W."/>
            <person name="Song Y."/>
            <person name="Salvetti E."/>
            <person name="Wrobel A."/>
            <person name="Rasinkangas P."/>
            <person name="Parkhill J."/>
            <person name="Rea M.C."/>
            <person name="O'Sullivan O."/>
            <person name="Ritari J."/>
            <person name="Douillard F.P."/>
            <person name="Paul Ross R."/>
            <person name="Yang R."/>
            <person name="Briner A.E."/>
            <person name="Felis G.E."/>
            <person name="de Vos W.M."/>
            <person name="Barrangou R."/>
            <person name="Klaenhammer T.R."/>
            <person name="Caufield P.W."/>
            <person name="Cui Y."/>
            <person name="Zhang H."/>
            <person name="O'Toole P.W."/>
        </authorList>
    </citation>
    <scope>NUCLEOTIDE SEQUENCE [LARGE SCALE GENOMIC DNA]</scope>
    <source>
        <strain evidence="14 15">DSM 19117</strain>
    </source>
</reference>
<dbReference type="SUPFAM" id="SSF55874">
    <property type="entry name" value="ATPase domain of HSP90 chaperone/DNA topoisomerase II/histidine kinase"/>
    <property type="match status" value="1"/>
</dbReference>
<dbReference type="InterPro" id="IPR003594">
    <property type="entry name" value="HATPase_dom"/>
</dbReference>
<evidence type="ECO:0000256" key="8">
    <source>
        <dbReference type="ARBA" id="ARBA00022989"/>
    </source>
</evidence>